<dbReference type="InterPro" id="IPR036938">
    <property type="entry name" value="PAP2/HPO_sf"/>
</dbReference>
<protein>
    <submittedName>
        <fullName evidence="3">Membrane-associated enzyme, PAP2 (Acid phosphatase) superfamily</fullName>
    </submittedName>
</protein>
<feature type="transmembrane region" description="Helical" evidence="1">
    <location>
        <begin position="80"/>
        <end position="98"/>
    </location>
</feature>
<dbReference type="Pfam" id="PF01569">
    <property type="entry name" value="PAP2"/>
    <property type="match status" value="1"/>
</dbReference>
<feature type="transmembrane region" description="Helical" evidence="1">
    <location>
        <begin position="222"/>
        <end position="241"/>
    </location>
</feature>
<evidence type="ECO:0000259" key="2">
    <source>
        <dbReference type="Pfam" id="PF01569"/>
    </source>
</evidence>
<keyword evidence="1" id="KW-0812">Transmembrane</keyword>
<sequence>MSATELSLPAVAAAGPLPALSQPFDFRLALGIPLAAMAFLLLFDPSSLDFAISRWFYVPGEGFIGRHYGSFLENFLHDRAKQLVIVVGVLAIAGFLLSLLPTPFRRWRRVLGYVVLAMGLSTSLVNPLKTLTGMHCPWSLKEFGGREIHTALLEERAPPVVRAGRCWPGGHASAGFSLLALFFALRDRRPRLARIALWTALGLGAAFSVGRVMQGAHFLSHNLWTLLLDWTICTLGYRLILYRPEASAPA</sequence>
<feature type="transmembrane region" description="Helical" evidence="1">
    <location>
        <begin position="26"/>
        <end position="43"/>
    </location>
</feature>
<evidence type="ECO:0000313" key="4">
    <source>
        <dbReference type="Proteomes" id="UP000199250"/>
    </source>
</evidence>
<feature type="transmembrane region" description="Helical" evidence="1">
    <location>
        <begin position="192"/>
        <end position="210"/>
    </location>
</feature>
<organism evidence="3 4">
    <name type="scientific">Azotobacter beijerinckii</name>
    <dbReference type="NCBI Taxonomy" id="170623"/>
    <lineage>
        <taxon>Bacteria</taxon>
        <taxon>Pseudomonadati</taxon>
        <taxon>Pseudomonadota</taxon>
        <taxon>Gammaproteobacteria</taxon>
        <taxon>Pseudomonadales</taxon>
        <taxon>Pseudomonadaceae</taxon>
        <taxon>Azotobacter</taxon>
    </lineage>
</organism>
<proteinExistence type="predicted"/>
<reference evidence="3 4" key="1">
    <citation type="submission" date="2016-10" db="EMBL/GenBank/DDBJ databases">
        <authorList>
            <person name="de Groot N.N."/>
        </authorList>
    </citation>
    <scope>NUCLEOTIDE SEQUENCE [LARGE SCALE GENOMIC DNA]</scope>
    <source>
        <strain evidence="3 4">DSM 373</strain>
    </source>
</reference>
<evidence type="ECO:0000256" key="1">
    <source>
        <dbReference type="SAM" id="Phobius"/>
    </source>
</evidence>
<feature type="domain" description="Phosphatidic acid phosphatase type 2/haloperoxidase" evidence="2">
    <location>
        <begin position="112"/>
        <end position="243"/>
    </location>
</feature>
<evidence type="ECO:0000313" key="3">
    <source>
        <dbReference type="EMBL" id="SEI98423.1"/>
    </source>
</evidence>
<dbReference type="Proteomes" id="UP000199250">
    <property type="component" value="Unassembled WGS sequence"/>
</dbReference>
<name>A0A1H6V1G0_9GAMM</name>
<dbReference type="AlphaFoldDB" id="A0A1H6V1G0"/>
<dbReference type="EMBL" id="FNYQ01000036">
    <property type="protein sequence ID" value="SEI98423.1"/>
    <property type="molecule type" value="Genomic_DNA"/>
</dbReference>
<accession>A0A1H6V1G0</accession>
<feature type="transmembrane region" description="Helical" evidence="1">
    <location>
        <begin position="110"/>
        <end position="128"/>
    </location>
</feature>
<dbReference type="InterPro" id="IPR000326">
    <property type="entry name" value="PAP2/HPO"/>
</dbReference>
<dbReference type="CDD" id="cd03396">
    <property type="entry name" value="PAP2_like_6"/>
    <property type="match status" value="1"/>
</dbReference>
<gene>
    <name evidence="3" type="ORF">SAMN04244572_02341</name>
</gene>
<feature type="transmembrane region" description="Helical" evidence="1">
    <location>
        <begin position="167"/>
        <end position="185"/>
    </location>
</feature>
<dbReference type="RefSeq" id="WP_425285605.1">
    <property type="nucleotide sequence ID" value="NZ_FNYQ01000036.1"/>
</dbReference>
<dbReference type="SUPFAM" id="SSF48317">
    <property type="entry name" value="Acid phosphatase/Vanadium-dependent haloperoxidase"/>
    <property type="match status" value="1"/>
</dbReference>
<keyword evidence="1" id="KW-0472">Membrane</keyword>
<keyword evidence="1" id="KW-1133">Transmembrane helix</keyword>